<dbReference type="InterPro" id="IPR036576">
    <property type="entry name" value="WRKY_dom_sf"/>
</dbReference>
<reference evidence="8" key="1">
    <citation type="submission" date="2022-06" db="EMBL/GenBank/DDBJ databases">
        <title>Uncovering the hologenomic basis of an extraordinary plant invasion.</title>
        <authorList>
            <person name="Bieker V.C."/>
            <person name="Martin M.D."/>
            <person name="Gilbert T."/>
            <person name="Hodgins K."/>
            <person name="Battlay P."/>
            <person name="Petersen B."/>
            <person name="Wilson J."/>
        </authorList>
    </citation>
    <scope>NUCLEOTIDE SEQUENCE</scope>
    <source>
        <strain evidence="8">AA19_3_7</strain>
        <tissue evidence="8">Leaf</tissue>
    </source>
</reference>
<dbReference type="GO" id="GO:0003700">
    <property type="term" value="F:DNA-binding transcription factor activity"/>
    <property type="evidence" value="ECO:0007669"/>
    <property type="project" value="InterPro"/>
</dbReference>
<evidence type="ECO:0000256" key="5">
    <source>
        <dbReference type="ARBA" id="ARBA00023242"/>
    </source>
</evidence>
<dbReference type="InterPro" id="IPR044810">
    <property type="entry name" value="WRKY_plant"/>
</dbReference>
<protein>
    <recommendedName>
        <fullName evidence="7">WRKY domain-containing protein</fullName>
    </recommendedName>
</protein>
<organism evidence="8 9">
    <name type="scientific">Ambrosia artemisiifolia</name>
    <name type="common">Common ragweed</name>
    <dbReference type="NCBI Taxonomy" id="4212"/>
    <lineage>
        <taxon>Eukaryota</taxon>
        <taxon>Viridiplantae</taxon>
        <taxon>Streptophyta</taxon>
        <taxon>Embryophyta</taxon>
        <taxon>Tracheophyta</taxon>
        <taxon>Spermatophyta</taxon>
        <taxon>Magnoliopsida</taxon>
        <taxon>eudicotyledons</taxon>
        <taxon>Gunneridae</taxon>
        <taxon>Pentapetalae</taxon>
        <taxon>asterids</taxon>
        <taxon>campanulids</taxon>
        <taxon>Asterales</taxon>
        <taxon>Asteraceae</taxon>
        <taxon>Asteroideae</taxon>
        <taxon>Heliantheae alliance</taxon>
        <taxon>Heliantheae</taxon>
        <taxon>Ambrosia</taxon>
    </lineage>
</organism>
<evidence type="ECO:0000313" key="9">
    <source>
        <dbReference type="Proteomes" id="UP001206925"/>
    </source>
</evidence>
<dbReference type="SUPFAM" id="SSF118290">
    <property type="entry name" value="WRKY DNA-binding domain"/>
    <property type="match status" value="1"/>
</dbReference>
<dbReference type="SMART" id="SM00774">
    <property type="entry name" value="WRKY"/>
    <property type="match status" value="1"/>
</dbReference>
<comment type="subcellular location">
    <subcellularLocation>
        <location evidence="1">Nucleus</location>
    </subcellularLocation>
</comment>
<feature type="compositionally biased region" description="Basic and acidic residues" evidence="6">
    <location>
        <begin position="67"/>
        <end position="77"/>
    </location>
</feature>
<evidence type="ECO:0000256" key="1">
    <source>
        <dbReference type="ARBA" id="ARBA00004123"/>
    </source>
</evidence>
<dbReference type="InterPro" id="IPR003657">
    <property type="entry name" value="WRKY_dom"/>
</dbReference>
<dbReference type="PANTHER" id="PTHR31221">
    <property type="entry name" value="WRKY TRANSCRIPTION FACTOR PROTEIN 1-RELATED"/>
    <property type="match status" value="1"/>
</dbReference>
<feature type="compositionally biased region" description="Low complexity" evidence="6">
    <location>
        <begin position="48"/>
        <end position="61"/>
    </location>
</feature>
<evidence type="ECO:0000256" key="3">
    <source>
        <dbReference type="ARBA" id="ARBA00023125"/>
    </source>
</evidence>
<evidence type="ECO:0000256" key="4">
    <source>
        <dbReference type="ARBA" id="ARBA00023163"/>
    </source>
</evidence>
<keyword evidence="3" id="KW-0238">DNA-binding</keyword>
<dbReference type="GO" id="GO:0043565">
    <property type="term" value="F:sequence-specific DNA binding"/>
    <property type="evidence" value="ECO:0007669"/>
    <property type="project" value="InterPro"/>
</dbReference>
<name>A0AAD5D0P5_AMBAR</name>
<evidence type="ECO:0000313" key="8">
    <source>
        <dbReference type="EMBL" id="KAI7751364.1"/>
    </source>
</evidence>
<dbReference type="AlphaFoldDB" id="A0AAD5D0P5"/>
<comment type="caution">
    <text evidence="8">The sequence shown here is derived from an EMBL/GenBank/DDBJ whole genome shotgun (WGS) entry which is preliminary data.</text>
</comment>
<dbReference type="FunFam" id="2.20.25.80:FF:000003">
    <property type="entry name" value="WRKY transcription factor 57"/>
    <property type="match status" value="1"/>
</dbReference>
<keyword evidence="2" id="KW-0805">Transcription regulation</keyword>
<accession>A0AAD5D0P5</accession>
<dbReference type="Gene3D" id="2.20.25.80">
    <property type="entry name" value="WRKY domain"/>
    <property type="match status" value="1"/>
</dbReference>
<keyword evidence="9" id="KW-1185">Reference proteome</keyword>
<dbReference type="PROSITE" id="PS50811">
    <property type="entry name" value="WRKY"/>
    <property type="match status" value="1"/>
</dbReference>
<proteinExistence type="predicted"/>
<evidence type="ECO:0000256" key="2">
    <source>
        <dbReference type="ARBA" id="ARBA00023015"/>
    </source>
</evidence>
<feature type="non-terminal residue" evidence="8">
    <location>
        <position position="1"/>
    </location>
</feature>
<feature type="domain" description="WRKY" evidence="7">
    <location>
        <begin position="111"/>
        <end position="176"/>
    </location>
</feature>
<dbReference type="Proteomes" id="UP001206925">
    <property type="component" value="Unassembled WGS sequence"/>
</dbReference>
<dbReference type="GO" id="GO:0005634">
    <property type="term" value="C:nucleus"/>
    <property type="evidence" value="ECO:0007669"/>
    <property type="project" value="UniProtKB-SubCell"/>
</dbReference>
<feature type="region of interest" description="Disordered" evidence="6">
    <location>
        <begin position="48"/>
        <end position="102"/>
    </location>
</feature>
<sequence length="287" mass="32529">MADLAIYGGGEGFLDSCGQDMLVFEDYSFSDLLQQHSVTPDVVHIPTTNSSSISSSSNEPENVNDFDQDKNHVKSDDDQQNTTTTTNKQLKAKKKNPKKQREPRFAFMTKTEVDHLDDGYRWRKYGQKAVKNSPFPRSYYRCTSASCRVKKMIERSSEDPWMVVTTYEGTHTHPCPMNPRSILSKTATYGGRSGSNDVDISSFLSSQLHYQQPPPQPFFSNQTNHFSFNNTTTTSISSVVQSLDSHYYQERQDYPSSLASSSFIRDDGLLQDMLSFQVSKEEPKESL</sequence>
<dbReference type="PANTHER" id="PTHR31221:SF350">
    <property type="entry name" value="WRKY TRANSCRIPTION FACTOR 48-RELATED"/>
    <property type="match status" value="1"/>
</dbReference>
<dbReference type="Pfam" id="PF03106">
    <property type="entry name" value="WRKY"/>
    <property type="match status" value="1"/>
</dbReference>
<feature type="compositionally biased region" description="Low complexity" evidence="6">
    <location>
        <begin position="80"/>
        <end position="89"/>
    </location>
</feature>
<gene>
    <name evidence="8" type="ORF">M8C21_023252</name>
</gene>
<evidence type="ECO:0000256" key="6">
    <source>
        <dbReference type="SAM" id="MobiDB-lite"/>
    </source>
</evidence>
<keyword evidence="4" id="KW-0804">Transcription</keyword>
<evidence type="ECO:0000259" key="7">
    <source>
        <dbReference type="PROSITE" id="PS50811"/>
    </source>
</evidence>
<dbReference type="EMBL" id="JAMZMK010005928">
    <property type="protein sequence ID" value="KAI7751364.1"/>
    <property type="molecule type" value="Genomic_DNA"/>
</dbReference>
<keyword evidence="5" id="KW-0539">Nucleus</keyword>